<evidence type="ECO:0000313" key="1">
    <source>
        <dbReference type="EMBL" id="EHD00986.1"/>
    </source>
</evidence>
<proteinExistence type="predicted"/>
<comment type="caution">
    <text evidence="1">The sequence shown here is derived from an EMBL/GenBank/DDBJ whole genome shotgun (WGS) entry which is preliminary data.</text>
</comment>
<dbReference type="AlphaFoldDB" id="G5RYW1"/>
<evidence type="ECO:0000313" key="2">
    <source>
        <dbReference type="Proteomes" id="UP000004776"/>
    </source>
</evidence>
<reference evidence="1 2" key="1">
    <citation type="journal article" date="2011" name="BMC Genomics">
        <title>Genome sequencing reveals diversification of virulence factor content and possible host adaptation in distinct subpopulations of Salmonella enterica.</title>
        <authorList>
            <person name="den Bakker H.C."/>
            <person name="Moreno Switt A.I."/>
            <person name="Govoni G."/>
            <person name="Cummings C.A."/>
            <person name="Ranieri M.L."/>
            <person name="Degoricija L."/>
            <person name="Hoelzer K."/>
            <person name="Rodriguez-Rivera L.D."/>
            <person name="Brown S."/>
            <person name="Bolchacova E."/>
            <person name="Furtado M.R."/>
            <person name="Wiedmann M."/>
        </authorList>
    </citation>
    <scope>NUCLEOTIDE SEQUENCE [LARGE SCALE GENOMIC DNA]</scope>
    <source>
        <strain evidence="1 2">R8-2977</strain>
    </source>
</reference>
<dbReference type="EMBL" id="AFCW01001514">
    <property type="protein sequence ID" value="EHD00986.1"/>
    <property type="molecule type" value="Genomic_DNA"/>
</dbReference>
<protein>
    <submittedName>
        <fullName evidence="1">Anaerobic dimethyl sulfoxide reductase chain A</fullName>
    </submittedName>
</protein>
<accession>G5RYW1</accession>
<name>G5RYW1_SALET</name>
<organism evidence="1 2">
    <name type="scientific">Salmonella enterica subsp. enterica serovar Urbana str. R8-2977</name>
    <dbReference type="NCBI Taxonomy" id="913084"/>
    <lineage>
        <taxon>Bacteria</taxon>
        <taxon>Pseudomonadati</taxon>
        <taxon>Pseudomonadota</taxon>
        <taxon>Gammaproteobacteria</taxon>
        <taxon>Enterobacterales</taxon>
        <taxon>Enterobacteriaceae</taxon>
        <taxon>Salmonella</taxon>
    </lineage>
</organism>
<gene>
    <name evidence="1" type="ORF">LTSEURB_3951</name>
</gene>
<dbReference type="Proteomes" id="UP000004776">
    <property type="component" value="Unassembled WGS sequence"/>
</dbReference>
<sequence>ISWDEATTLIADNLKSITEKYGPASRYVHVGTAVSGGAVSGGTFSGERFRRHLFRR</sequence>
<dbReference type="Gene3D" id="3.40.50.740">
    <property type="match status" value="1"/>
</dbReference>
<feature type="non-terminal residue" evidence="1">
    <location>
        <position position="1"/>
    </location>
</feature>
<dbReference type="SUPFAM" id="SSF53706">
    <property type="entry name" value="Formate dehydrogenase/DMSO reductase, domains 1-3"/>
    <property type="match status" value="1"/>
</dbReference>